<evidence type="ECO:0000313" key="10">
    <source>
        <dbReference type="EMBL" id="KIP21644.1"/>
    </source>
</evidence>
<dbReference type="Pfam" id="PF11762">
    <property type="entry name" value="Arabinose_Iso_C"/>
    <property type="match status" value="1"/>
</dbReference>
<protein>
    <recommendedName>
        <fullName evidence="6">L-arabinose isomerase</fullName>
        <ecNumber evidence="6">5.3.1.4</ecNumber>
    </recommendedName>
</protein>
<dbReference type="PIRSF" id="PIRSF001478">
    <property type="entry name" value="L-ara_isomerase"/>
    <property type="match status" value="1"/>
</dbReference>
<dbReference type="SUPFAM" id="SSF53743">
    <property type="entry name" value="FucI/AraA N-terminal and middle domains"/>
    <property type="match status" value="1"/>
</dbReference>
<keyword evidence="11" id="KW-1185">Reference proteome</keyword>
<keyword evidence="4 6" id="KW-0413">Isomerase</keyword>
<evidence type="ECO:0000256" key="1">
    <source>
        <dbReference type="ARBA" id="ARBA00022723"/>
    </source>
</evidence>
<evidence type="ECO:0000256" key="2">
    <source>
        <dbReference type="ARBA" id="ARBA00022935"/>
    </source>
</evidence>
<name>A0A0D0HNB6_9BACL</name>
<keyword evidence="5 6" id="KW-0119">Carbohydrate metabolism</keyword>
<evidence type="ECO:0000259" key="9">
    <source>
        <dbReference type="Pfam" id="PF24856"/>
    </source>
</evidence>
<feature type="binding site" evidence="6">
    <location>
        <position position="331"/>
    </location>
    <ligand>
        <name>Mn(2+)</name>
        <dbReference type="ChEBI" id="CHEBI:29035"/>
    </ligand>
</feature>
<comment type="catalytic activity">
    <reaction evidence="6">
        <text>beta-L-arabinopyranose = L-ribulose</text>
        <dbReference type="Rhea" id="RHEA:14821"/>
        <dbReference type="ChEBI" id="CHEBI:16880"/>
        <dbReference type="ChEBI" id="CHEBI:40886"/>
        <dbReference type="EC" id="5.3.1.4"/>
    </reaction>
</comment>
<reference evidence="10 11" key="1">
    <citation type="submission" date="2015-01" db="EMBL/GenBank/DDBJ databases">
        <title>Genome sequence of Anoxybacillus ayderensis strain AB04.</title>
        <authorList>
            <person name="Belduz A.O."/>
            <person name="Canakci S."/>
            <person name="Chan K.-G."/>
            <person name="Kahar U.M."/>
            <person name="Yaakob A.S."/>
            <person name="Chan C.S."/>
            <person name="Goh K.M."/>
        </authorList>
    </citation>
    <scope>NUCLEOTIDE SEQUENCE [LARGE SCALE GENOMIC DNA]</scope>
    <source>
        <strain evidence="10 11">AB04</strain>
    </source>
</reference>
<dbReference type="GO" id="GO:0005829">
    <property type="term" value="C:cytosol"/>
    <property type="evidence" value="ECO:0007669"/>
    <property type="project" value="TreeGrafter"/>
</dbReference>
<dbReference type="InterPro" id="IPR009015">
    <property type="entry name" value="Fucose_isomerase_N/cen_sf"/>
</dbReference>
<dbReference type="Pfam" id="PF24856">
    <property type="entry name" value="AraA_central"/>
    <property type="match status" value="1"/>
</dbReference>
<dbReference type="HAMAP" id="MF_00519">
    <property type="entry name" value="Arabinose_Isome"/>
    <property type="match status" value="1"/>
</dbReference>
<sequence length="495" mass="55718">MLQLRPYEFWFVTGSQHLYGEETLKQVEEHSRMIAEGFGRDETLPFKVVFKSVVTTPDGIRKLCIEANADDDCAGIITWMHTFSPAKMWIGGLSQLRKPLLHLHTQFNREIPWNSIDMDFMNLNQSAHGDREYGFIGSRMGIARKVVVGHWEDPDVRERIAGWMRTAVAATESRHLKVARFGDNMREVAVTEGDKVGAQIQFGWSISGYGIGDLVQYIKEVPEQKVNELFDEYTELYDIVPEGLREGTVRDSIKEQARIELALKAFLEEGNFTAFTTTFEDLHGMKQLPGLAVQRLMAEGYGFGGEGDWKTAALVRIMKIMADGKGTSFMEDYTYHLESGNELILGAHMLEVCPTIAATRPKLEVHPLSIGGKADPARLVFDGGAGAAVNASLIDIGHRFRLIVNEVDAVKVEKEMPKLPVARILWKPRPSLRDSAEAWILAGGAHHTCFSFYVTTEQLQDWAEIVGMECVVINEYTSIPAFKNELKWNDVFWRG</sequence>
<keyword evidence="2 6" id="KW-0054">Arabinose catabolism</keyword>
<dbReference type="GO" id="GO:0008733">
    <property type="term" value="F:L-arabinose isomerase activity"/>
    <property type="evidence" value="ECO:0007669"/>
    <property type="project" value="UniProtKB-UniRule"/>
</dbReference>
<comment type="similarity">
    <text evidence="6">Belongs to the arabinose isomerase family.</text>
</comment>
<evidence type="ECO:0000256" key="3">
    <source>
        <dbReference type="ARBA" id="ARBA00023211"/>
    </source>
</evidence>
<dbReference type="PANTHER" id="PTHR38464:SF1">
    <property type="entry name" value="L-ARABINOSE ISOMERASE"/>
    <property type="match status" value="1"/>
</dbReference>
<dbReference type="Pfam" id="PF02610">
    <property type="entry name" value="AraA_N"/>
    <property type="match status" value="1"/>
</dbReference>
<dbReference type="Proteomes" id="UP000032047">
    <property type="component" value="Unassembled WGS sequence"/>
</dbReference>
<accession>A0A0D0HNB6</accession>
<dbReference type="InterPro" id="IPR055389">
    <property type="entry name" value="AraA_N"/>
</dbReference>
<dbReference type="Gene3D" id="3.40.50.10940">
    <property type="match status" value="1"/>
</dbReference>
<dbReference type="RefSeq" id="WP_042534796.1">
    <property type="nucleotide sequence ID" value="NZ_JXTG01000004.1"/>
</dbReference>
<evidence type="ECO:0000256" key="6">
    <source>
        <dbReference type="HAMAP-Rule" id="MF_00519"/>
    </source>
</evidence>
<comment type="pathway">
    <text evidence="6">Carbohydrate degradation; L-arabinose degradation via L-ribulose; D-xylulose 5-phosphate from L-arabinose (bacterial route): step 1/3.</text>
</comment>
<dbReference type="EC" id="5.3.1.4" evidence="6"/>
<dbReference type="InterPro" id="IPR055390">
    <property type="entry name" value="AraA_central"/>
</dbReference>
<dbReference type="NCBIfam" id="NF002795">
    <property type="entry name" value="PRK02929.1"/>
    <property type="match status" value="1"/>
</dbReference>
<feature type="binding site" evidence="6">
    <location>
        <position position="306"/>
    </location>
    <ligand>
        <name>Mn(2+)</name>
        <dbReference type="ChEBI" id="CHEBI:29035"/>
    </ligand>
</feature>
<dbReference type="GO" id="GO:0019569">
    <property type="term" value="P:L-arabinose catabolic process to D-xylulose 5-phosphate"/>
    <property type="evidence" value="ECO:0007669"/>
    <property type="project" value="UniProtKB-UniRule"/>
</dbReference>
<dbReference type="EMBL" id="JXTG01000004">
    <property type="protein sequence ID" value="KIP21644.1"/>
    <property type="molecule type" value="Genomic_DNA"/>
</dbReference>
<comment type="caution">
    <text evidence="10">The sequence shown here is derived from an EMBL/GenBank/DDBJ whole genome shotgun (WGS) entry which is preliminary data.</text>
</comment>
<dbReference type="UniPathway" id="UPA00145">
    <property type="reaction ID" value="UER00565"/>
</dbReference>
<evidence type="ECO:0000259" key="8">
    <source>
        <dbReference type="Pfam" id="PF11762"/>
    </source>
</evidence>
<evidence type="ECO:0000259" key="7">
    <source>
        <dbReference type="Pfam" id="PF02610"/>
    </source>
</evidence>
<comment type="function">
    <text evidence="6">Catalyzes the conversion of L-arabinose to L-ribulose.</text>
</comment>
<feature type="domain" description="L-arabinose isomerase N-terminal" evidence="7">
    <location>
        <begin position="7"/>
        <end position="173"/>
    </location>
</feature>
<dbReference type="CDD" id="cd03557">
    <property type="entry name" value="L-arabinose_isomerase"/>
    <property type="match status" value="1"/>
</dbReference>
<comment type="cofactor">
    <cofactor evidence="6">
        <name>Mn(2+)</name>
        <dbReference type="ChEBI" id="CHEBI:29035"/>
    </cofactor>
    <text evidence="6">Binds 1 Mn(2+) ion per subunit.</text>
</comment>
<dbReference type="PATRIC" id="fig|265546.4.peg.1321"/>
<dbReference type="GO" id="GO:0030145">
    <property type="term" value="F:manganese ion binding"/>
    <property type="evidence" value="ECO:0007669"/>
    <property type="project" value="UniProtKB-UniRule"/>
</dbReference>
<dbReference type="InterPro" id="IPR038583">
    <property type="entry name" value="AraA_N_sf"/>
</dbReference>
<dbReference type="PANTHER" id="PTHR38464">
    <property type="entry name" value="L-ARABINOSE ISOMERASE"/>
    <property type="match status" value="1"/>
</dbReference>
<evidence type="ECO:0000256" key="4">
    <source>
        <dbReference type="ARBA" id="ARBA00023235"/>
    </source>
</evidence>
<gene>
    <name evidence="6" type="primary">araA</name>
    <name evidence="10" type="ORF">JV16_01323</name>
</gene>
<dbReference type="InterPro" id="IPR024664">
    <property type="entry name" value="Ara_Isoase_C"/>
</dbReference>
<keyword evidence="3 6" id="KW-0464">Manganese</keyword>
<feature type="domain" description="L-arabinose isomerase C-terminal" evidence="8">
    <location>
        <begin position="326"/>
        <end position="469"/>
    </location>
</feature>
<proteinExistence type="inferred from homology"/>
<evidence type="ECO:0000256" key="5">
    <source>
        <dbReference type="ARBA" id="ARBA00023277"/>
    </source>
</evidence>
<dbReference type="SUPFAM" id="SSF50443">
    <property type="entry name" value="FucI/AraA C-terminal domain-like"/>
    <property type="match status" value="1"/>
</dbReference>
<dbReference type="AlphaFoldDB" id="A0A0D0HNB6"/>
<feature type="binding site" evidence="6">
    <location>
        <position position="348"/>
    </location>
    <ligand>
        <name>Mn(2+)</name>
        <dbReference type="ChEBI" id="CHEBI:29035"/>
    </ligand>
</feature>
<keyword evidence="1 6" id="KW-0479">Metal-binding</keyword>
<dbReference type="InterPro" id="IPR004216">
    <property type="entry name" value="Fuc/Ara_isomerase_C"/>
</dbReference>
<dbReference type="InterPro" id="IPR003762">
    <property type="entry name" value="Lara_isomerase"/>
</dbReference>
<organism evidence="10 11">
    <name type="scientific">Anoxybacillus ayderensis</name>
    <dbReference type="NCBI Taxonomy" id="265546"/>
    <lineage>
        <taxon>Bacteria</taxon>
        <taxon>Bacillati</taxon>
        <taxon>Bacillota</taxon>
        <taxon>Bacilli</taxon>
        <taxon>Bacillales</taxon>
        <taxon>Anoxybacillaceae</taxon>
        <taxon>Anoxybacillus</taxon>
    </lineage>
</organism>
<feature type="domain" description="L-arabinose isomerase central" evidence="9">
    <location>
        <begin position="177"/>
        <end position="324"/>
    </location>
</feature>
<feature type="binding site" evidence="6">
    <location>
        <position position="447"/>
    </location>
    <ligand>
        <name>Mn(2+)</name>
        <dbReference type="ChEBI" id="CHEBI:29035"/>
    </ligand>
</feature>
<evidence type="ECO:0000313" key="11">
    <source>
        <dbReference type="Proteomes" id="UP000032047"/>
    </source>
</evidence>